<dbReference type="EMBL" id="JABFOR010000087">
    <property type="protein sequence ID" value="NOJ74160.1"/>
    <property type="molecule type" value="Genomic_DNA"/>
</dbReference>
<evidence type="ECO:0008006" key="3">
    <source>
        <dbReference type="Google" id="ProtNLM"/>
    </source>
</evidence>
<reference evidence="1 2" key="1">
    <citation type="submission" date="2020-05" db="EMBL/GenBank/DDBJ databases">
        <title>Whole genome sequencing and identification of novel metabolites from Paenibacillus alvei strain JR949.</title>
        <authorList>
            <person name="Rajendhran J."/>
            <person name="Sree Pranav P."/>
            <person name="Mahalakshmi B."/>
            <person name="Karthikeyan R."/>
        </authorList>
    </citation>
    <scope>NUCLEOTIDE SEQUENCE [LARGE SCALE GENOMIC DNA]</scope>
    <source>
        <strain evidence="1 2">JR949</strain>
    </source>
</reference>
<accession>A0AAP7A1W4</accession>
<comment type="caution">
    <text evidence="1">The sequence shown here is derived from an EMBL/GenBank/DDBJ whole genome shotgun (WGS) entry which is preliminary data.</text>
</comment>
<proteinExistence type="predicted"/>
<sequence>MNLYTYVQNNPLIYIDPTGRCGVMPDGSFHACNAVDKQLLSLKINYKKATTQVKRDSLVAKANVLRNLNGKYDEKNNPKGYSVRSDKSLDYYTVIDVTKKLNGVMLNYEYMYTEESSYLGSKTWIFFTIL</sequence>
<evidence type="ECO:0000313" key="2">
    <source>
        <dbReference type="Proteomes" id="UP000552038"/>
    </source>
</evidence>
<protein>
    <recommendedName>
        <fullName evidence="3">RHS repeat-associated core domain-containing protein</fullName>
    </recommendedName>
</protein>
<dbReference type="AlphaFoldDB" id="A0AAP7A1W4"/>
<gene>
    <name evidence="1" type="ORF">HMI46_27035</name>
</gene>
<dbReference type="RefSeq" id="WP_171420085.1">
    <property type="nucleotide sequence ID" value="NZ_JABFOR010000087.1"/>
</dbReference>
<organism evidence="1 2">
    <name type="scientific">Paenibacillus alvei</name>
    <name type="common">Bacillus alvei</name>
    <dbReference type="NCBI Taxonomy" id="44250"/>
    <lineage>
        <taxon>Bacteria</taxon>
        <taxon>Bacillati</taxon>
        <taxon>Bacillota</taxon>
        <taxon>Bacilli</taxon>
        <taxon>Bacillales</taxon>
        <taxon>Paenibacillaceae</taxon>
        <taxon>Paenibacillus</taxon>
    </lineage>
</organism>
<dbReference type="Proteomes" id="UP000552038">
    <property type="component" value="Unassembled WGS sequence"/>
</dbReference>
<evidence type="ECO:0000313" key="1">
    <source>
        <dbReference type="EMBL" id="NOJ74160.1"/>
    </source>
</evidence>
<name>A0AAP7A1W4_PAEAL</name>